<keyword evidence="8" id="KW-1185">Reference proteome</keyword>
<dbReference type="CDD" id="cd08434">
    <property type="entry name" value="PBP2_GltC_like"/>
    <property type="match status" value="1"/>
</dbReference>
<dbReference type="PANTHER" id="PTHR30346">
    <property type="entry name" value="TRANSCRIPTIONAL DUAL REGULATOR HCAR-RELATED"/>
    <property type="match status" value="1"/>
</dbReference>
<evidence type="ECO:0000256" key="1">
    <source>
        <dbReference type="ARBA" id="ARBA00009437"/>
    </source>
</evidence>
<protein>
    <submittedName>
        <fullName evidence="7">LysR family transcriptional regulator</fullName>
    </submittedName>
</protein>
<comment type="similarity">
    <text evidence="1">Belongs to the LysR transcriptional regulatory family.</text>
</comment>
<evidence type="ECO:0000256" key="5">
    <source>
        <dbReference type="ARBA" id="ARBA00023163"/>
    </source>
</evidence>
<dbReference type="Proteomes" id="UP001597286">
    <property type="component" value="Unassembled WGS sequence"/>
</dbReference>
<reference evidence="8" key="1">
    <citation type="journal article" date="2019" name="Int. J. Syst. Evol. Microbiol.">
        <title>The Global Catalogue of Microorganisms (GCM) 10K type strain sequencing project: providing services to taxonomists for standard genome sequencing and annotation.</title>
        <authorList>
            <consortium name="The Broad Institute Genomics Platform"/>
            <consortium name="The Broad Institute Genome Sequencing Center for Infectious Disease"/>
            <person name="Wu L."/>
            <person name="Ma J."/>
        </authorList>
    </citation>
    <scope>NUCLEOTIDE SEQUENCE [LARGE SCALE GENOMIC DNA]</scope>
    <source>
        <strain evidence="8">DT72</strain>
    </source>
</reference>
<dbReference type="PRINTS" id="PR00039">
    <property type="entry name" value="HTHLYSR"/>
</dbReference>
<dbReference type="SUPFAM" id="SSF53850">
    <property type="entry name" value="Periplasmic binding protein-like II"/>
    <property type="match status" value="1"/>
</dbReference>
<evidence type="ECO:0000259" key="6">
    <source>
        <dbReference type="PROSITE" id="PS50931"/>
    </source>
</evidence>
<evidence type="ECO:0000256" key="2">
    <source>
        <dbReference type="ARBA" id="ARBA00023015"/>
    </source>
</evidence>
<comment type="caution">
    <text evidence="7">The sequence shown here is derived from an EMBL/GenBank/DDBJ whole genome shotgun (WGS) entry which is preliminary data.</text>
</comment>
<dbReference type="InterPro" id="IPR036388">
    <property type="entry name" value="WH-like_DNA-bd_sf"/>
</dbReference>
<sequence length="295" mass="31997">MLSDGLRWFVVLADEGQVTAAADVLGIAQPTLSRRLATLEQQMGVQLFDRHGRRLTLNAHGALLFEHARRGLDELDAAESRIAELTSATEGTVRLDFLHSLGSWLVPTLIRGFHHTAPRVRFALHQDASGHLADRVLAGHSDLAAVSPRPRTPGLGWLLLDHQQLALAVPAGHPLADRPDIDLRDAAGEPFIAMHPNYGMRRLLDEAAERAGFEPRIVLEASELATATGLVSAGLGVALVPIREADPEAAGVVVVPIRGVDAVREVGMVWALSRPLTEPARRFRDFVEDRTDTTP</sequence>
<keyword evidence="5" id="KW-0804">Transcription</keyword>
<dbReference type="InterPro" id="IPR036390">
    <property type="entry name" value="WH_DNA-bd_sf"/>
</dbReference>
<gene>
    <name evidence="7" type="ORF">ACFSJG_00245</name>
</gene>
<evidence type="ECO:0000256" key="4">
    <source>
        <dbReference type="ARBA" id="ARBA00023159"/>
    </source>
</evidence>
<evidence type="ECO:0000313" key="8">
    <source>
        <dbReference type="Proteomes" id="UP001597286"/>
    </source>
</evidence>
<evidence type="ECO:0000256" key="3">
    <source>
        <dbReference type="ARBA" id="ARBA00023125"/>
    </source>
</evidence>
<proteinExistence type="inferred from homology"/>
<keyword evidence="4" id="KW-0010">Activator</keyword>
<dbReference type="Pfam" id="PF00126">
    <property type="entry name" value="HTH_1"/>
    <property type="match status" value="1"/>
</dbReference>
<evidence type="ECO:0000313" key="7">
    <source>
        <dbReference type="EMBL" id="MFD1810634.1"/>
    </source>
</evidence>
<dbReference type="PROSITE" id="PS50931">
    <property type="entry name" value="HTH_LYSR"/>
    <property type="match status" value="1"/>
</dbReference>
<dbReference type="InterPro" id="IPR000847">
    <property type="entry name" value="LysR_HTH_N"/>
</dbReference>
<dbReference type="EMBL" id="JBHUFB010000001">
    <property type="protein sequence ID" value="MFD1810634.1"/>
    <property type="molecule type" value="Genomic_DNA"/>
</dbReference>
<dbReference type="PANTHER" id="PTHR30346:SF28">
    <property type="entry name" value="HTH-TYPE TRANSCRIPTIONAL REGULATOR CYNR"/>
    <property type="match status" value="1"/>
</dbReference>
<dbReference type="SUPFAM" id="SSF46785">
    <property type="entry name" value="Winged helix' DNA-binding domain"/>
    <property type="match status" value="1"/>
</dbReference>
<feature type="domain" description="HTH lysR-type" evidence="6">
    <location>
        <begin position="1"/>
        <end position="58"/>
    </location>
</feature>
<dbReference type="Gene3D" id="3.40.190.290">
    <property type="match status" value="1"/>
</dbReference>
<organism evidence="7 8">
    <name type="scientific">Rhodococcus gannanensis</name>
    <dbReference type="NCBI Taxonomy" id="1960308"/>
    <lineage>
        <taxon>Bacteria</taxon>
        <taxon>Bacillati</taxon>
        <taxon>Actinomycetota</taxon>
        <taxon>Actinomycetes</taxon>
        <taxon>Mycobacteriales</taxon>
        <taxon>Nocardiaceae</taxon>
        <taxon>Rhodococcus</taxon>
    </lineage>
</organism>
<accession>A0ABW4NYU5</accession>
<dbReference type="RefSeq" id="WP_378483194.1">
    <property type="nucleotide sequence ID" value="NZ_JBHUFB010000001.1"/>
</dbReference>
<dbReference type="InterPro" id="IPR005119">
    <property type="entry name" value="LysR_subst-bd"/>
</dbReference>
<keyword evidence="3" id="KW-0238">DNA-binding</keyword>
<dbReference type="Pfam" id="PF03466">
    <property type="entry name" value="LysR_substrate"/>
    <property type="match status" value="1"/>
</dbReference>
<dbReference type="Gene3D" id="1.10.10.10">
    <property type="entry name" value="Winged helix-like DNA-binding domain superfamily/Winged helix DNA-binding domain"/>
    <property type="match status" value="1"/>
</dbReference>
<name>A0ABW4NYU5_9NOCA</name>
<keyword evidence="2" id="KW-0805">Transcription regulation</keyword>